<evidence type="ECO:0000259" key="1">
    <source>
        <dbReference type="Pfam" id="PF13649"/>
    </source>
</evidence>
<evidence type="ECO:0000313" key="3">
    <source>
        <dbReference type="Proteomes" id="UP000198418"/>
    </source>
</evidence>
<gene>
    <name evidence="2" type="ORF">SAMN06265338_101551</name>
</gene>
<keyword evidence="2" id="KW-0808">Transferase</keyword>
<dbReference type="AlphaFoldDB" id="A0A212QEG9"/>
<dbReference type="Gene3D" id="3.40.50.150">
    <property type="entry name" value="Vaccinia Virus protein VP39"/>
    <property type="match status" value="1"/>
</dbReference>
<dbReference type="RefSeq" id="WP_088519007.1">
    <property type="nucleotide sequence ID" value="NZ_FYDG01000001.1"/>
</dbReference>
<feature type="domain" description="Methyltransferase" evidence="1">
    <location>
        <begin position="54"/>
        <end position="148"/>
    </location>
</feature>
<dbReference type="InterPro" id="IPR041698">
    <property type="entry name" value="Methyltransf_25"/>
</dbReference>
<dbReference type="InterPro" id="IPR029063">
    <property type="entry name" value="SAM-dependent_MTases_sf"/>
</dbReference>
<dbReference type="EMBL" id="FYDG01000001">
    <property type="protein sequence ID" value="SNB57711.1"/>
    <property type="molecule type" value="Genomic_DNA"/>
</dbReference>
<keyword evidence="3" id="KW-1185">Reference proteome</keyword>
<sequence>MVADDLARQKAAALRADWTTDDQYYDNADSWVGSFWADQTPFRQMFNRLDPHVIVELACGRGRHSWQMKDWSNRKILIDVVPENIEFCRRRFTGVANVECLANNGVDLAGVETASATALFCYDAMVHFDHVIVLQYLLETARILKPGGQALLHHSNYPGNPGGDYKTNPHWRAFMPGGLFVDYCRKAGLDVIEQRLIGWGGEPALDCVSLIGKPAA</sequence>
<proteinExistence type="predicted"/>
<dbReference type="GO" id="GO:0008168">
    <property type="term" value="F:methyltransferase activity"/>
    <property type="evidence" value="ECO:0007669"/>
    <property type="project" value="UniProtKB-KW"/>
</dbReference>
<evidence type="ECO:0000313" key="2">
    <source>
        <dbReference type="EMBL" id="SNB57711.1"/>
    </source>
</evidence>
<name>A0A212QEG9_RHOAC</name>
<dbReference type="SUPFAM" id="SSF53335">
    <property type="entry name" value="S-adenosyl-L-methionine-dependent methyltransferases"/>
    <property type="match status" value="1"/>
</dbReference>
<dbReference type="OrthoDB" id="9787738at2"/>
<dbReference type="Proteomes" id="UP000198418">
    <property type="component" value="Unassembled WGS sequence"/>
</dbReference>
<dbReference type="GO" id="GO:0032259">
    <property type="term" value="P:methylation"/>
    <property type="evidence" value="ECO:0007669"/>
    <property type="project" value="UniProtKB-KW"/>
</dbReference>
<reference evidence="3" key="1">
    <citation type="submission" date="2017-06" db="EMBL/GenBank/DDBJ databases">
        <authorList>
            <person name="Varghese N."/>
            <person name="Submissions S."/>
        </authorList>
    </citation>
    <scope>NUCLEOTIDE SEQUENCE [LARGE SCALE GENOMIC DNA]</scope>
    <source>
        <strain evidence="3">DSM 137</strain>
    </source>
</reference>
<organism evidence="2 3">
    <name type="scientific">Rhodoblastus acidophilus</name>
    <name type="common">Rhodopseudomonas acidophila</name>
    <dbReference type="NCBI Taxonomy" id="1074"/>
    <lineage>
        <taxon>Bacteria</taxon>
        <taxon>Pseudomonadati</taxon>
        <taxon>Pseudomonadota</taxon>
        <taxon>Alphaproteobacteria</taxon>
        <taxon>Hyphomicrobiales</taxon>
        <taxon>Rhodoblastaceae</taxon>
        <taxon>Rhodoblastus</taxon>
    </lineage>
</organism>
<dbReference type="Pfam" id="PF13649">
    <property type="entry name" value="Methyltransf_25"/>
    <property type="match status" value="1"/>
</dbReference>
<keyword evidence="2" id="KW-0489">Methyltransferase</keyword>
<protein>
    <submittedName>
        <fullName evidence="2">Methyltransferase domain-containing protein</fullName>
    </submittedName>
</protein>
<accession>A0A212QEG9</accession>